<name>A0A1Y6D2C6_9GAMM</name>
<dbReference type="PANTHER" id="PTHR32114:SF2">
    <property type="entry name" value="ABC TRANSPORTER ABCH.3"/>
    <property type="match status" value="1"/>
</dbReference>
<dbReference type="Proteomes" id="UP000192923">
    <property type="component" value="Unassembled WGS sequence"/>
</dbReference>
<reference evidence="3 4" key="1">
    <citation type="submission" date="2016-12" db="EMBL/GenBank/DDBJ databases">
        <authorList>
            <person name="Song W.-J."/>
            <person name="Kurnit D.M."/>
        </authorList>
    </citation>
    <scope>NUCLEOTIDE SEQUENCE [LARGE SCALE GENOMIC DNA]</scope>
    <source>
        <strain evidence="3 4">175</strain>
    </source>
</reference>
<dbReference type="PANTHER" id="PTHR32114">
    <property type="entry name" value="ABC TRANSPORTER ABCH.3"/>
    <property type="match status" value="1"/>
</dbReference>
<organism evidence="3 4">
    <name type="scientific">Methylomagnum ishizawai</name>
    <dbReference type="NCBI Taxonomy" id="1760988"/>
    <lineage>
        <taxon>Bacteria</taxon>
        <taxon>Pseudomonadati</taxon>
        <taxon>Pseudomonadota</taxon>
        <taxon>Gammaproteobacteria</taxon>
        <taxon>Methylococcales</taxon>
        <taxon>Methylococcaceae</taxon>
        <taxon>Methylomagnum</taxon>
    </lineage>
</organism>
<keyword evidence="1" id="KW-0175">Coiled coil</keyword>
<keyword evidence="4" id="KW-1185">Reference proteome</keyword>
<evidence type="ECO:0000313" key="3">
    <source>
        <dbReference type="EMBL" id="SMF96787.1"/>
    </source>
</evidence>
<dbReference type="InterPro" id="IPR027417">
    <property type="entry name" value="P-loop_NTPase"/>
</dbReference>
<dbReference type="RefSeq" id="WP_085215646.1">
    <property type="nucleotide sequence ID" value="NZ_FXAM01000001.1"/>
</dbReference>
<evidence type="ECO:0000256" key="1">
    <source>
        <dbReference type="SAM" id="Coils"/>
    </source>
</evidence>
<gene>
    <name evidence="3" type="ORF">SAMN02949497_4195</name>
</gene>
<protein>
    <submittedName>
        <fullName evidence="3">Wobble nucleotide-excising tRNase</fullName>
    </submittedName>
</protein>
<dbReference type="Gene3D" id="3.40.50.300">
    <property type="entry name" value="P-loop containing nucleotide triphosphate hydrolases"/>
    <property type="match status" value="1"/>
</dbReference>
<dbReference type="OrthoDB" id="9795565at2"/>
<dbReference type="STRING" id="1760988.SAMN02949497_4195"/>
<feature type="domain" description="Protein CR006 P-loop" evidence="2">
    <location>
        <begin position="22"/>
        <end position="643"/>
    </location>
</feature>
<sequence>MLKRITRIANIGRFVDSSCGGTEFSELSVIFGRNTYGKSTLSELLASLATNDITPITARRTIPNNNKPQEAKLAFKFPGDTKETVVSLQNSSWNYNGASNIKIAVFDDGFYHNNIFSARQFTRPTKEGLSAFILGAEGVKTAKIIADKKKQKGDKTRERNQLRQNAFPEIEDQHLPNFLNLTITETTDELQKRTDDLRSNYSEIKKQIQNTDKIKSRETCHLIGFNYNFDSFLDEINNTLLLSIESHHKEAQQQVLEHIEKHFTKQGNADTWIRQGLQQNNGESCQFCGQPLGECAKELISKYRESFDDAYTQHEDKVIKAIDNGLEKLSAFPASEIRLTLESNRRICATYHELTSDISYSVVLEKLDQHAINIARLIDLWEASKNNSFKILEDACRVKKQSPHKQITVVSANPISNIIQQLATEIDSYNDSAQCTNIFLARFKLGADTEKLRSQLQELEGLGKDARTMLDRAQKDTQVKRLKLLDEEIERLGNEASRLEKELKTQQSEYLKKFFVSLNKWFSEFGSKHFSLEMATNSSGHTPIYFLKVLFKGQVIPEKDLASIFSESDRRALALAVFWSYLSNLDRQIKESLIVVLDDPVTSFDSDRITAVHQEIIKLYRQVRQVIILSHYDVNVARLLSDYRNHPICLLTIEHSNNTSLISPEDKEEFIKSEHERKTRELMKFADGQNNLHNPGDLRIFLEAEISFRYSRQLQTINAGKLQLGEKIDGLFDKGFISRLLADEAHNWRECLNPSHHTWTTNDIEDQRRTVGRFMDFIYTSLCPHP</sequence>
<feature type="coiled-coil region" evidence="1">
    <location>
        <begin position="145"/>
        <end position="207"/>
    </location>
</feature>
<dbReference type="Pfam" id="PF13166">
    <property type="entry name" value="AAA_13"/>
    <property type="match status" value="1"/>
</dbReference>
<evidence type="ECO:0000259" key="2">
    <source>
        <dbReference type="Pfam" id="PF13166"/>
    </source>
</evidence>
<evidence type="ECO:0000313" key="4">
    <source>
        <dbReference type="Proteomes" id="UP000192923"/>
    </source>
</evidence>
<proteinExistence type="predicted"/>
<dbReference type="SUPFAM" id="SSF52540">
    <property type="entry name" value="P-loop containing nucleoside triphosphate hydrolases"/>
    <property type="match status" value="1"/>
</dbReference>
<accession>A0A1Y6D2C6</accession>
<feature type="coiled-coil region" evidence="1">
    <location>
        <begin position="456"/>
        <end position="509"/>
    </location>
</feature>
<dbReference type="InterPro" id="IPR026866">
    <property type="entry name" value="CR006_AAA"/>
</dbReference>
<dbReference type="EMBL" id="FXAM01000001">
    <property type="protein sequence ID" value="SMF96787.1"/>
    <property type="molecule type" value="Genomic_DNA"/>
</dbReference>
<dbReference type="AlphaFoldDB" id="A0A1Y6D2C6"/>